<dbReference type="AlphaFoldDB" id="A0AAW0RYZ3"/>
<reference evidence="2 3" key="1">
    <citation type="submission" date="2020-02" db="EMBL/GenBank/DDBJ databases">
        <title>Comparative genomics of the hypocrealean fungal genus Beauvera.</title>
        <authorList>
            <person name="Showalter D.N."/>
            <person name="Bushley K.E."/>
            <person name="Rehner S.A."/>
        </authorList>
    </citation>
    <scope>NUCLEOTIDE SEQUENCE [LARGE SCALE GENOMIC DNA]</scope>
    <source>
        <strain evidence="2 3">ARSEF4384</strain>
    </source>
</reference>
<organism evidence="2 3">
    <name type="scientific">Beauveria asiatica</name>
    <dbReference type="NCBI Taxonomy" id="1069075"/>
    <lineage>
        <taxon>Eukaryota</taxon>
        <taxon>Fungi</taxon>
        <taxon>Dikarya</taxon>
        <taxon>Ascomycota</taxon>
        <taxon>Pezizomycotina</taxon>
        <taxon>Sordariomycetes</taxon>
        <taxon>Hypocreomycetidae</taxon>
        <taxon>Hypocreales</taxon>
        <taxon>Cordycipitaceae</taxon>
        <taxon>Beauveria</taxon>
    </lineage>
</organism>
<evidence type="ECO:0000313" key="2">
    <source>
        <dbReference type="EMBL" id="KAK8147235.1"/>
    </source>
</evidence>
<comment type="caution">
    <text evidence="2">The sequence shown here is derived from an EMBL/GenBank/DDBJ whole genome shotgun (WGS) entry which is preliminary data.</text>
</comment>
<feature type="region of interest" description="Disordered" evidence="1">
    <location>
        <begin position="17"/>
        <end position="48"/>
    </location>
</feature>
<name>A0AAW0RYZ3_9HYPO</name>
<sequence length="180" mass="20053">MTDLLGSTHFERAVQLRQSGRGAIRNRGCNSTDHRTTNSSPKAPAALDDGNVDAARVRPVADLKSFLSLLFSHLNTSPLLPVSRPTKTRASSLSPRPRILQTLPLEGNESPEEAGATFAAGRRWHQQTTAAVDRNSHEFSRSLDHQGHWDAHRLRHYQPSQRSAQTLYHRPGIQPLTERD</sequence>
<evidence type="ECO:0000256" key="1">
    <source>
        <dbReference type="SAM" id="MobiDB-lite"/>
    </source>
</evidence>
<dbReference type="Proteomes" id="UP001397290">
    <property type="component" value="Unassembled WGS sequence"/>
</dbReference>
<feature type="region of interest" description="Disordered" evidence="1">
    <location>
        <begin position="157"/>
        <end position="180"/>
    </location>
</feature>
<evidence type="ECO:0000313" key="3">
    <source>
        <dbReference type="Proteomes" id="UP001397290"/>
    </source>
</evidence>
<proteinExistence type="predicted"/>
<keyword evidence="3" id="KW-1185">Reference proteome</keyword>
<gene>
    <name evidence="2" type="ORF">G3M48_001957</name>
</gene>
<dbReference type="EMBL" id="JAAHCF010000161">
    <property type="protein sequence ID" value="KAK8147235.1"/>
    <property type="molecule type" value="Genomic_DNA"/>
</dbReference>
<protein>
    <submittedName>
        <fullName evidence="2">Uncharacterized protein</fullName>
    </submittedName>
</protein>
<accession>A0AAW0RYZ3</accession>